<dbReference type="GO" id="GO:0005773">
    <property type="term" value="C:vacuole"/>
    <property type="evidence" value="ECO:0007669"/>
    <property type="project" value="GOC"/>
</dbReference>
<dbReference type="EMBL" id="CP138899">
    <property type="protein sequence ID" value="WPK27224.1"/>
    <property type="molecule type" value="Genomic_DNA"/>
</dbReference>
<proteinExistence type="inferred from homology"/>
<evidence type="ECO:0000313" key="2">
    <source>
        <dbReference type="EMBL" id="WPK27224.1"/>
    </source>
</evidence>
<name>A0AAX4HF73_9ASCO</name>
<dbReference type="GO" id="GO:0034657">
    <property type="term" value="C:GID complex"/>
    <property type="evidence" value="ECO:0007669"/>
    <property type="project" value="TreeGrafter"/>
</dbReference>
<evidence type="ECO:0000256" key="1">
    <source>
        <dbReference type="ARBA" id="ARBA00061469"/>
    </source>
</evidence>
<dbReference type="AlphaFoldDB" id="A0AAX4HF73"/>
<dbReference type="Pfam" id="PF09783">
    <property type="entry name" value="Vac_ImportDeg"/>
    <property type="match status" value="1"/>
</dbReference>
<dbReference type="PANTHER" id="PTHR14534">
    <property type="entry name" value="VACUOLAR IMPORT AND DEGRADATION PROTEIN 24"/>
    <property type="match status" value="1"/>
</dbReference>
<reference evidence="2 3" key="1">
    <citation type="submission" date="2023-10" db="EMBL/GenBank/DDBJ databases">
        <title>Draft Genome Sequence of Candida saopaulonensis from a very Premature Infant with Sepsis.</title>
        <authorList>
            <person name="Ning Y."/>
            <person name="Dai R."/>
            <person name="Xiao M."/>
            <person name="Xu Y."/>
            <person name="Yan Q."/>
            <person name="Zhang L."/>
        </authorList>
    </citation>
    <scope>NUCLEOTIDE SEQUENCE [LARGE SCALE GENOMIC DNA]</scope>
    <source>
        <strain evidence="2 3">19XY460</strain>
    </source>
</reference>
<comment type="similarity">
    <text evidence="1">Belongs to the GID4/VID24 family.</text>
</comment>
<dbReference type="Proteomes" id="UP001338582">
    <property type="component" value="Chromosome 6"/>
</dbReference>
<dbReference type="GO" id="GO:0007039">
    <property type="term" value="P:protein catabolic process in the vacuole"/>
    <property type="evidence" value="ECO:0007669"/>
    <property type="project" value="TreeGrafter"/>
</dbReference>
<organism evidence="2 3">
    <name type="scientific">Australozyma saopauloensis</name>
    <dbReference type="NCBI Taxonomy" id="291208"/>
    <lineage>
        <taxon>Eukaryota</taxon>
        <taxon>Fungi</taxon>
        <taxon>Dikarya</taxon>
        <taxon>Ascomycota</taxon>
        <taxon>Saccharomycotina</taxon>
        <taxon>Pichiomycetes</taxon>
        <taxon>Metschnikowiaceae</taxon>
        <taxon>Australozyma</taxon>
    </lineage>
</organism>
<accession>A0AAX4HF73</accession>
<keyword evidence="3" id="KW-1185">Reference proteome</keyword>
<dbReference type="GO" id="GO:0043161">
    <property type="term" value="P:proteasome-mediated ubiquitin-dependent protein catabolic process"/>
    <property type="evidence" value="ECO:0007669"/>
    <property type="project" value="TreeGrafter"/>
</dbReference>
<evidence type="ECO:0000313" key="3">
    <source>
        <dbReference type="Proteomes" id="UP001338582"/>
    </source>
</evidence>
<gene>
    <name evidence="2" type="ORF">PUMCH_004601</name>
</gene>
<dbReference type="GO" id="GO:0045721">
    <property type="term" value="P:negative regulation of gluconeogenesis"/>
    <property type="evidence" value="ECO:0007669"/>
    <property type="project" value="TreeGrafter"/>
</dbReference>
<sequence length="395" mass="45517">MAHYPHRCIRSPDISAHRIRLQILITDSHIQDCSNQSTFLLERKVKKVFSNLQIYLHGRISKYVHLSSLNCKTRRFLLLPGEKNMPVTQLTQNLKQPENGRSAEPHIPFKIHNRKFRVALPSVEDADGDDYETQSPKTQLRRRRLSCSGQTLYTHLDAYSRFFARGLDVKEHFGGLSNTYLRSNAQFQGEQQSGCARYDIRVVFKSVDLMSSVVTGFFYISGLTDEHPLITTCFKGEIINNPLSRHAMYANRVKKYSFITEEKNWSSFPKNDLDHWKKLTGLPSNYTEEDLRRKLQKIQSGNDDPLLIYMRWKEEFLLPDSRVKLLTGASFEGFYYIVLNIGLGGGSDMAVLKSEQKLVPGTMNGLYFYTQSEKFQSLSLNYVEERGVPPPYSFA</sequence>
<dbReference type="GeneID" id="88175661"/>
<dbReference type="RefSeq" id="XP_062879602.1">
    <property type="nucleotide sequence ID" value="XM_063023532.1"/>
</dbReference>
<dbReference type="InterPro" id="IPR018618">
    <property type="entry name" value="GID4/10-like"/>
</dbReference>
<dbReference type="GO" id="GO:0006623">
    <property type="term" value="P:protein targeting to vacuole"/>
    <property type="evidence" value="ECO:0007669"/>
    <property type="project" value="TreeGrafter"/>
</dbReference>
<dbReference type="PANTHER" id="PTHR14534:SF3">
    <property type="entry name" value="GID COMPLEX SUBUNIT 4 HOMOLOG"/>
    <property type="match status" value="1"/>
</dbReference>
<protein>
    <submittedName>
        <fullName evidence="2">Uncharacterized protein</fullName>
    </submittedName>
</protein>
<dbReference type="KEGG" id="asau:88175661"/>